<dbReference type="AlphaFoldDB" id="A0A1J1HQX5"/>
<organism evidence="1 2">
    <name type="scientific">Clunio marinus</name>
    <dbReference type="NCBI Taxonomy" id="568069"/>
    <lineage>
        <taxon>Eukaryota</taxon>
        <taxon>Metazoa</taxon>
        <taxon>Ecdysozoa</taxon>
        <taxon>Arthropoda</taxon>
        <taxon>Hexapoda</taxon>
        <taxon>Insecta</taxon>
        <taxon>Pterygota</taxon>
        <taxon>Neoptera</taxon>
        <taxon>Endopterygota</taxon>
        <taxon>Diptera</taxon>
        <taxon>Nematocera</taxon>
        <taxon>Chironomoidea</taxon>
        <taxon>Chironomidae</taxon>
        <taxon>Clunio</taxon>
    </lineage>
</organism>
<protein>
    <submittedName>
        <fullName evidence="1">CLUMA_CG002750, isoform A</fullName>
    </submittedName>
</protein>
<dbReference type="EMBL" id="CVRI01000010">
    <property type="protein sequence ID" value="CRK88870.1"/>
    <property type="molecule type" value="Genomic_DNA"/>
</dbReference>
<gene>
    <name evidence="1" type="ORF">CLUMA_CG002750</name>
</gene>
<evidence type="ECO:0000313" key="1">
    <source>
        <dbReference type="EMBL" id="CRK88870.1"/>
    </source>
</evidence>
<accession>A0A1J1HQX5</accession>
<proteinExistence type="predicted"/>
<sequence>MHMTDENILRRVKIVFALIVDSLRLMNFQLISKKKYICDMGNEDQKELTMSAVVEKFLSHYNSQDVFSKSLN</sequence>
<name>A0A1J1HQX5_9DIPT</name>
<dbReference type="Proteomes" id="UP000183832">
    <property type="component" value="Unassembled WGS sequence"/>
</dbReference>
<reference evidence="1 2" key="1">
    <citation type="submission" date="2015-04" db="EMBL/GenBank/DDBJ databases">
        <authorList>
            <person name="Syromyatnikov M.Y."/>
            <person name="Popov V.N."/>
        </authorList>
    </citation>
    <scope>NUCLEOTIDE SEQUENCE [LARGE SCALE GENOMIC DNA]</scope>
</reference>
<keyword evidence="2" id="KW-1185">Reference proteome</keyword>
<evidence type="ECO:0000313" key="2">
    <source>
        <dbReference type="Proteomes" id="UP000183832"/>
    </source>
</evidence>